<dbReference type="SUPFAM" id="SSF49329">
    <property type="entry name" value="Cu,Zn superoxide dismutase-like"/>
    <property type="match status" value="1"/>
</dbReference>
<sequence length="194" mass="20623">MFWKPLACAAAVFSVVAADPAPESHDSPVGASYRAKFDKGVEGYVNFSSKNGSVLVDVNLSGLPDYGGPFMYHIHELPVPSDGNCTGTKAHFNPYNGHEKAPTPAELEVGDLSGRHGEIETQSFETSYIDPYLSLNPDNEAFFADLSVVVHLHNTTRIACANITKEFSIPEENAAAKPMAMGAVALVAGAALIL</sequence>
<comment type="cofactor">
    <cofactor evidence="1">
        <name>Cu cation</name>
        <dbReference type="ChEBI" id="CHEBI:23378"/>
    </cofactor>
</comment>
<comment type="catalytic activity">
    <reaction evidence="13">
        <text>2 superoxide + 2 H(+) = H2O2 + O2</text>
        <dbReference type="Rhea" id="RHEA:20696"/>
        <dbReference type="ChEBI" id="CHEBI:15378"/>
        <dbReference type="ChEBI" id="CHEBI:15379"/>
        <dbReference type="ChEBI" id="CHEBI:16240"/>
        <dbReference type="ChEBI" id="CHEBI:18421"/>
        <dbReference type="EC" id="1.15.1.1"/>
    </reaction>
</comment>
<evidence type="ECO:0000256" key="8">
    <source>
        <dbReference type="ARBA" id="ARBA00022622"/>
    </source>
</evidence>
<keyword evidence="8" id="KW-0325">Glycoprotein</keyword>
<evidence type="ECO:0000313" key="17">
    <source>
        <dbReference type="Proteomes" id="UP000244309"/>
    </source>
</evidence>
<keyword evidence="17" id="KW-1185">Reference proteome</keyword>
<reference evidence="16 17" key="1">
    <citation type="submission" date="2017-12" db="EMBL/GenBank/DDBJ databases">
        <title>Genome Sequence of a Multidrug-Resistant Candida haemulonii Isolate from a Patient with Chronic Leg Ulcers in Israel.</title>
        <authorList>
            <person name="Chow N.A."/>
            <person name="Gade L."/>
            <person name="Batra D."/>
            <person name="Rowe L.A."/>
            <person name="Ben-Ami R."/>
            <person name="Loparev V.N."/>
            <person name="Litvintseva A.P."/>
        </authorList>
    </citation>
    <scope>NUCLEOTIDE SEQUENCE [LARGE SCALE GENOMIC DNA]</scope>
    <source>
        <strain evidence="16 17">B11899</strain>
    </source>
</reference>
<evidence type="ECO:0000256" key="14">
    <source>
        <dbReference type="SAM" id="SignalP"/>
    </source>
</evidence>
<dbReference type="Pfam" id="PF00080">
    <property type="entry name" value="Sod_Cu"/>
    <property type="match status" value="1"/>
</dbReference>
<dbReference type="RefSeq" id="XP_025344150.1">
    <property type="nucleotide sequence ID" value="XM_025486600.1"/>
</dbReference>
<evidence type="ECO:0000256" key="6">
    <source>
        <dbReference type="ARBA" id="ARBA00022512"/>
    </source>
</evidence>
<dbReference type="STRING" id="45357.A0A2V1AYP3"/>
<evidence type="ECO:0000256" key="13">
    <source>
        <dbReference type="ARBA" id="ARBA00049204"/>
    </source>
</evidence>
<comment type="caution">
    <text evidence="16">The sequence shown here is derived from an EMBL/GenBank/DDBJ whole genome shotgun (WGS) entry which is preliminary data.</text>
</comment>
<keyword evidence="8" id="KW-0472">Membrane</keyword>
<dbReference type="GO" id="GO:0098552">
    <property type="term" value="C:side of membrane"/>
    <property type="evidence" value="ECO:0007669"/>
    <property type="project" value="UniProtKB-KW"/>
</dbReference>
<organism evidence="16 17">
    <name type="scientific">Candidozyma haemuli</name>
    <dbReference type="NCBI Taxonomy" id="45357"/>
    <lineage>
        <taxon>Eukaryota</taxon>
        <taxon>Fungi</taxon>
        <taxon>Dikarya</taxon>
        <taxon>Ascomycota</taxon>
        <taxon>Saccharomycotina</taxon>
        <taxon>Pichiomycetes</taxon>
        <taxon>Metschnikowiaceae</taxon>
        <taxon>Candidozyma</taxon>
    </lineage>
</organism>
<feature type="domain" description="Superoxide dismutase copper/zinc binding" evidence="15">
    <location>
        <begin position="41"/>
        <end position="153"/>
    </location>
</feature>
<dbReference type="GO" id="GO:0004784">
    <property type="term" value="F:superoxide dismutase activity"/>
    <property type="evidence" value="ECO:0007669"/>
    <property type="project" value="UniProtKB-EC"/>
</dbReference>
<evidence type="ECO:0000256" key="9">
    <source>
        <dbReference type="ARBA" id="ARBA00022862"/>
    </source>
</evidence>
<dbReference type="EMBL" id="PKFO01000010">
    <property type="protein sequence ID" value="PVH23210.1"/>
    <property type="molecule type" value="Genomic_DNA"/>
</dbReference>
<keyword evidence="8" id="KW-0449">Lipoprotein</keyword>
<keyword evidence="10" id="KW-0560">Oxidoreductase</keyword>
<comment type="similarity">
    <text evidence="4">Belongs to the Cu-Zn superoxide dismutase family.</text>
</comment>
<evidence type="ECO:0000259" key="15">
    <source>
        <dbReference type="Pfam" id="PF00080"/>
    </source>
</evidence>
<evidence type="ECO:0000313" key="16">
    <source>
        <dbReference type="EMBL" id="PVH23210.1"/>
    </source>
</evidence>
<keyword evidence="8" id="KW-0336">GPI-anchor</keyword>
<dbReference type="OrthoDB" id="159229at2759"/>
<evidence type="ECO:0000256" key="2">
    <source>
        <dbReference type="ARBA" id="ARBA00004191"/>
    </source>
</evidence>
<dbReference type="FunFam" id="2.60.40.200:FF:000007">
    <property type="entry name" value="Cell surface Cu-only superoxide dismutase 5"/>
    <property type="match status" value="1"/>
</dbReference>
<dbReference type="InterPro" id="IPR036423">
    <property type="entry name" value="SOD-like_Cu/Zn_dom_sf"/>
</dbReference>
<evidence type="ECO:0000256" key="11">
    <source>
        <dbReference type="ARBA" id="ARBA00023008"/>
    </source>
</evidence>
<evidence type="ECO:0000256" key="1">
    <source>
        <dbReference type="ARBA" id="ARBA00001935"/>
    </source>
</evidence>
<comment type="subcellular location">
    <subcellularLocation>
        <location evidence="3">Membrane</location>
        <topology evidence="3">Lipid-anchor</topology>
        <topology evidence="3">GPI-anchor</topology>
    </subcellularLocation>
    <subcellularLocation>
        <location evidence="2">Secreted</location>
        <location evidence="2">Cell wall</location>
    </subcellularLocation>
</comment>
<dbReference type="Gene3D" id="2.60.40.200">
    <property type="entry name" value="Superoxide dismutase, copper/zinc binding domain"/>
    <property type="match status" value="1"/>
</dbReference>
<evidence type="ECO:0000256" key="7">
    <source>
        <dbReference type="ARBA" id="ARBA00022525"/>
    </source>
</evidence>
<proteinExistence type="inferred from homology"/>
<protein>
    <recommendedName>
        <fullName evidence="5">superoxide dismutase</fullName>
        <ecNumber evidence="5">1.15.1.1</ecNumber>
    </recommendedName>
</protein>
<keyword evidence="11" id="KW-0186">Copper</keyword>
<dbReference type="VEuPathDB" id="FungiDB:CXQ85_002939"/>
<evidence type="ECO:0000256" key="10">
    <source>
        <dbReference type="ARBA" id="ARBA00023002"/>
    </source>
</evidence>
<keyword evidence="7" id="KW-0964">Secreted</keyword>
<evidence type="ECO:0000256" key="3">
    <source>
        <dbReference type="ARBA" id="ARBA00004589"/>
    </source>
</evidence>
<evidence type="ECO:0000256" key="12">
    <source>
        <dbReference type="ARBA" id="ARBA00023026"/>
    </source>
</evidence>
<gene>
    <name evidence="16" type="ORF">CXQ85_002939</name>
</gene>
<dbReference type="GeneID" id="37008270"/>
<evidence type="ECO:0000256" key="4">
    <source>
        <dbReference type="ARBA" id="ARBA00010457"/>
    </source>
</evidence>
<name>A0A2V1AYP3_9ASCO</name>
<dbReference type="InterPro" id="IPR024134">
    <property type="entry name" value="SOD_Cu/Zn_/chaperone"/>
</dbReference>
<dbReference type="AlphaFoldDB" id="A0A2V1AYP3"/>
<dbReference type="PANTHER" id="PTHR10003">
    <property type="entry name" value="SUPEROXIDE DISMUTASE CU-ZN -RELATED"/>
    <property type="match status" value="1"/>
</dbReference>
<dbReference type="InterPro" id="IPR001424">
    <property type="entry name" value="SOD_Cu_Zn_dom"/>
</dbReference>
<feature type="chain" id="PRO_5015852981" description="superoxide dismutase" evidence="14">
    <location>
        <begin position="19"/>
        <end position="194"/>
    </location>
</feature>
<keyword evidence="12" id="KW-0843">Virulence</keyword>
<accession>A0A2V1AYP3</accession>
<dbReference type="GO" id="GO:0005507">
    <property type="term" value="F:copper ion binding"/>
    <property type="evidence" value="ECO:0007669"/>
    <property type="project" value="InterPro"/>
</dbReference>
<feature type="signal peptide" evidence="14">
    <location>
        <begin position="1"/>
        <end position="18"/>
    </location>
</feature>
<keyword evidence="9" id="KW-0049">Antioxidant</keyword>
<dbReference type="GO" id="GO:0005576">
    <property type="term" value="C:extracellular region"/>
    <property type="evidence" value="ECO:0007669"/>
    <property type="project" value="UniProtKB-ARBA"/>
</dbReference>
<keyword evidence="14" id="KW-0732">Signal</keyword>
<dbReference type="EC" id="1.15.1.1" evidence="5"/>
<evidence type="ECO:0000256" key="5">
    <source>
        <dbReference type="ARBA" id="ARBA00012682"/>
    </source>
</evidence>
<dbReference type="Proteomes" id="UP000244309">
    <property type="component" value="Unassembled WGS sequence"/>
</dbReference>
<keyword evidence="6" id="KW-0134">Cell wall</keyword>